<dbReference type="Proteomes" id="UP000271889">
    <property type="component" value="Unassembled WGS sequence"/>
</dbReference>
<feature type="region of interest" description="Disordered" evidence="1">
    <location>
        <begin position="48"/>
        <end position="107"/>
    </location>
</feature>
<feature type="compositionally biased region" description="Pro residues" evidence="1">
    <location>
        <begin position="54"/>
        <end position="69"/>
    </location>
</feature>
<accession>A0A3P6QLJ0</accession>
<dbReference type="AlphaFoldDB" id="A0A3P6QLJ0"/>
<protein>
    <submittedName>
        <fullName evidence="3">Uncharacterized protein</fullName>
    </submittedName>
</protein>
<proteinExistence type="predicted"/>
<dbReference type="EMBL" id="UYRV01001296">
    <property type="protein sequence ID" value="VDK46667.1"/>
    <property type="molecule type" value="Genomic_DNA"/>
</dbReference>
<keyword evidence="4" id="KW-1185">Reference proteome</keyword>
<organism evidence="3 4">
    <name type="scientific">Cylicostephanus goldi</name>
    <name type="common">Nematode worm</name>
    <dbReference type="NCBI Taxonomy" id="71465"/>
    <lineage>
        <taxon>Eukaryota</taxon>
        <taxon>Metazoa</taxon>
        <taxon>Ecdysozoa</taxon>
        <taxon>Nematoda</taxon>
        <taxon>Chromadorea</taxon>
        <taxon>Rhabditida</taxon>
        <taxon>Rhabditina</taxon>
        <taxon>Rhabditomorpha</taxon>
        <taxon>Strongyloidea</taxon>
        <taxon>Strongylidae</taxon>
        <taxon>Cylicostephanus</taxon>
    </lineage>
</organism>
<sequence length="123" mass="13296">MQALPLVVLLSLYGTARAQVRVRIWQPNIDSSKIKEPIRFWELVEMRPTSSTLPTPPSPPSLPPPPPTSPSSANITTRTGNHETAITTSITSTTSTTSKTSTTPTTPSKYILGVVMAKVLLEK</sequence>
<feature type="compositionally biased region" description="Low complexity" evidence="1">
    <location>
        <begin position="86"/>
        <end position="107"/>
    </location>
</feature>
<evidence type="ECO:0000256" key="2">
    <source>
        <dbReference type="SAM" id="SignalP"/>
    </source>
</evidence>
<name>A0A3P6QLJ0_CYLGO</name>
<keyword evidence="2" id="KW-0732">Signal</keyword>
<dbReference type="OrthoDB" id="5870439at2759"/>
<feature type="chain" id="PRO_5018279842" evidence="2">
    <location>
        <begin position="19"/>
        <end position="123"/>
    </location>
</feature>
<evidence type="ECO:0000313" key="3">
    <source>
        <dbReference type="EMBL" id="VDK46667.1"/>
    </source>
</evidence>
<evidence type="ECO:0000256" key="1">
    <source>
        <dbReference type="SAM" id="MobiDB-lite"/>
    </source>
</evidence>
<gene>
    <name evidence="3" type="ORF">CGOC_LOCUS829</name>
</gene>
<feature type="compositionally biased region" description="Polar residues" evidence="1">
    <location>
        <begin position="73"/>
        <end position="85"/>
    </location>
</feature>
<feature type="signal peptide" evidence="2">
    <location>
        <begin position="1"/>
        <end position="18"/>
    </location>
</feature>
<evidence type="ECO:0000313" key="4">
    <source>
        <dbReference type="Proteomes" id="UP000271889"/>
    </source>
</evidence>
<reference evidence="3 4" key="1">
    <citation type="submission" date="2018-11" db="EMBL/GenBank/DDBJ databases">
        <authorList>
            <consortium name="Pathogen Informatics"/>
        </authorList>
    </citation>
    <scope>NUCLEOTIDE SEQUENCE [LARGE SCALE GENOMIC DNA]</scope>
</reference>